<dbReference type="PANTHER" id="PTHR37285:SF5">
    <property type="entry name" value="SPORE WALL MATURATION PROTEIN DIT1"/>
    <property type="match status" value="1"/>
</dbReference>
<dbReference type="Proteomes" id="UP000032735">
    <property type="component" value="Chromosome"/>
</dbReference>
<proteinExistence type="predicted"/>
<feature type="region of interest" description="Disordered" evidence="1">
    <location>
        <begin position="325"/>
        <end position="345"/>
    </location>
</feature>
<dbReference type="InterPro" id="IPR007817">
    <property type="entry name" value="Isocyanide_synthase_DIT1"/>
</dbReference>
<sequence>MERFDVEKVSNKILNELLQYRRRFPESEHSLQYEEEKVSAVQLPRIHAFVQQGKPVECILPAFPTKSPNPRKVLGKMPDMAEKLSLIFLNSLCQRIQLYYPPGANIVICSDGHVFSDLIHVDDETITHYQLEIEKLLQELGATHLSVFNLGNVESLTQYTSDYDQLRELLVSRYASSIEAIKETLKESEEGVQLYRAITRFLYEDSLLPEYTGSKNALQKDARQRAVGVIQRSWAWGNLLAEQFPLAIRLSIHPQAVDSIKIGIHMMPTRDDWLTPWHGVAANVNGQFVLMKSDEVKKMNGKLIEIRGVPSHYLIEKRVEDPLAEETRSVDNPQTEFQATTIQAE</sequence>
<feature type="compositionally biased region" description="Polar residues" evidence="1">
    <location>
        <begin position="330"/>
        <end position="345"/>
    </location>
</feature>
<organism evidence="2 3">
    <name type="scientific">Xenorhabdus poinarii G6</name>
    <dbReference type="NCBI Taxonomy" id="1354304"/>
    <lineage>
        <taxon>Bacteria</taxon>
        <taxon>Pseudomonadati</taxon>
        <taxon>Pseudomonadota</taxon>
        <taxon>Gammaproteobacteria</taxon>
        <taxon>Enterobacterales</taxon>
        <taxon>Morganellaceae</taxon>
        <taxon>Xenorhabdus</taxon>
    </lineage>
</organism>
<gene>
    <name evidence="2" type="ORF">XPG1_0843</name>
</gene>
<evidence type="ECO:0000313" key="2">
    <source>
        <dbReference type="EMBL" id="CDG20498.1"/>
    </source>
</evidence>
<dbReference type="InterPro" id="IPR054921">
    <property type="entry name" value="TyIsonSynPvcA"/>
</dbReference>
<dbReference type="STRING" id="1354304.XPG1_0843"/>
<dbReference type="HOGENOM" id="CLU_038280_0_0_6"/>
<dbReference type="OrthoDB" id="860574at2"/>
<dbReference type="PANTHER" id="PTHR37285">
    <property type="entry name" value="SPORE WALL MATURATION PROTEIN DIT1"/>
    <property type="match status" value="1"/>
</dbReference>
<evidence type="ECO:0000256" key="1">
    <source>
        <dbReference type="SAM" id="MobiDB-lite"/>
    </source>
</evidence>
<dbReference type="AlphaFoldDB" id="A0A068QZX1"/>
<dbReference type="PIRSF" id="PIRSF037196">
    <property type="entry name" value="Pyoverdine_chromoph_PvcA"/>
    <property type="match status" value="1"/>
</dbReference>
<dbReference type="RefSeq" id="WP_084717263.1">
    <property type="nucleotide sequence ID" value="NZ_FO704551.1"/>
</dbReference>
<name>A0A068QZX1_9GAMM</name>
<evidence type="ECO:0000313" key="3">
    <source>
        <dbReference type="Proteomes" id="UP000032735"/>
    </source>
</evidence>
<dbReference type="NCBIfam" id="NF045653">
    <property type="entry name" value="TyIsonSynPvcA"/>
    <property type="match status" value="1"/>
</dbReference>
<accession>A0A068QZX1</accession>
<dbReference type="InterPro" id="IPR017133">
    <property type="entry name" value="PvcA"/>
</dbReference>
<dbReference type="Pfam" id="PF05141">
    <property type="entry name" value="DIT1_PvcA"/>
    <property type="match status" value="1"/>
</dbReference>
<keyword evidence="3" id="KW-1185">Reference proteome</keyword>
<dbReference type="EMBL" id="FO704551">
    <property type="protein sequence ID" value="CDG20498.1"/>
    <property type="molecule type" value="Genomic_DNA"/>
</dbReference>
<dbReference type="KEGG" id="xpo:XPG1_0843"/>
<reference evidence="2 3" key="1">
    <citation type="submission" date="2013-07" db="EMBL/GenBank/DDBJ databases">
        <authorList>
            <person name="Genoscope - CEA"/>
        </authorList>
    </citation>
    <scope>NUCLEOTIDE SEQUENCE [LARGE SCALE GENOMIC DNA]</scope>
    <source>
        <strain evidence="2 3">G6</strain>
    </source>
</reference>
<dbReference type="Gene3D" id="3.30.60.140">
    <property type="match status" value="1"/>
</dbReference>
<protein>
    <submittedName>
        <fullName evidence="2">Pyoverdine biosynthesis protein</fullName>
    </submittedName>
</protein>